<evidence type="ECO:0000256" key="3">
    <source>
        <dbReference type="ARBA" id="ARBA00023002"/>
    </source>
</evidence>
<dbReference type="RefSeq" id="WP_009345800.1">
    <property type="nucleotide sequence ID" value="NZ_CP165621.1"/>
</dbReference>
<gene>
    <name evidence="7" type="primary">trxB_2</name>
    <name evidence="7" type="ORF">NCTC13149_01623</name>
</gene>
<dbReference type="STRING" id="1122949.GCA_000378725_01705"/>
<dbReference type="PANTHER" id="PTHR48105">
    <property type="entry name" value="THIOREDOXIN REDUCTASE 1-RELATED-RELATED"/>
    <property type="match status" value="1"/>
</dbReference>
<reference evidence="7 8" key="1">
    <citation type="submission" date="2018-06" db="EMBL/GenBank/DDBJ databases">
        <authorList>
            <consortium name="Pathogen Informatics"/>
            <person name="Doyle S."/>
        </authorList>
    </citation>
    <scope>NUCLEOTIDE SEQUENCE [LARGE SCALE GENOMIC DNA]</scope>
    <source>
        <strain evidence="7 8">NCTC13149</strain>
    </source>
</reference>
<evidence type="ECO:0000256" key="2">
    <source>
        <dbReference type="ARBA" id="ARBA00022827"/>
    </source>
</evidence>
<dbReference type="Proteomes" id="UP000255517">
    <property type="component" value="Unassembled WGS sequence"/>
</dbReference>
<dbReference type="AlphaFoldDB" id="A0A379C802"/>
<organism evidence="7 8">
    <name type="scientific">Peptoniphilus lacrimalis</name>
    <dbReference type="NCBI Taxonomy" id="33031"/>
    <lineage>
        <taxon>Bacteria</taxon>
        <taxon>Bacillati</taxon>
        <taxon>Bacillota</taxon>
        <taxon>Tissierellia</taxon>
        <taxon>Tissierellales</taxon>
        <taxon>Peptoniphilaceae</taxon>
        <taxon>Peptoniphilus</taxon>
    </lineage>
</organism>
<dbReference type="PROSITE" id="PS00573">
    <property type="entry name" value="PYRIDINE_REDOX_2"/>
    <property type="match status" value="1"/>
</dbReference>
<feature type="domain" description="FAD/NAD(P)-binding" evidence="6">
    <location>
        <begin position="3"/>
        <end position="294"/>
    </location>
</feature>
<name>A0A379C802_9FIRM</name>
<evidence type="ECO:0000256" key="4">
    <source>
        <dbReference type="ARBA" id="ARBA00023157"/>
    </source>
</evidence>
<keyword evidence="5" id="KW-0676">Redox-active center</keyword>
<dbReference type="EMBL" id="UGSZ01000001">
    <property type="protein sequence ID" value="SUB57766.1"/>
    <property type="molecule type" value="Genomic_DNA"/>
</dbReference>
<evidence type="ECO:0000313" key="7">
    <source>
        <dbReference type="EMBL" id="SUB57766.1"/>
    </source>
</evidence>
<dbReference type="OrthoDB" id="9806179at2"/>
<dbReference type="Gene3D" id="3.50.50.60">
    <property type="entry name" value="FAD/NAD(P)-binding domain"/>
    <property type="match status" value="2"/>
</dbReference>
<evidence type="ECO:0000256" key="1">
    <source>
        <dbReference type="ARBA" id="ARBA00022630"/>
    </source>
</evidence>
<keyword evidence="4" id="KW-1015">Disulfide bond</keyword>
<evidence type="ECO:0000313" key="8">
    <source>
        <dbReference type="Proteomes" id="UP000255517"/>
    </source>
</evidence>
<dbReference type="PRINTS" id="PR00368">
    <property type="entry name" value="FADPNR"/>
</dbReference>
<accession>A0A379C802</accession>
<evidence type="ECO:0000259" key="6">
    <source>
        <dbReference type="Pfam" id="PF07992"/>
    </source>
</evidence>
<keyword evidence="3 7" id="KW-0560">Oxidoreductase</keyword>
<dbReference type="EC" id="1.8.1.9" evidence="7"/>
<dbReference type="InterPro" id="IPR008255">
    <property type="entry name" value="Pyr_nucl-diS_OxRdtase_2_AS"/>
</dbReference>
<keyword evidence="1" id="KW-0285">Flavoprotein</keyword>
<dbReference type="SUPFAM" id="SSF51905">
    <property type="entry name" value="FAD/NAD(P)-binding domain"/>
    <property type="match status" value="1"/>
</dbReference>
<dbReference type="InterPro" id="IPR023753">
    <property type="entry name" value="FAD/NAD-binding_dom"/>
</dbReference>
<dbReference type="InterPro" id="IPR036188">
    <property type="entry name" value="FAD/NAD-bd_sf"/>
</dbReference>
<evidence type="ECO:0000256" key="5">
    <source>
        <dbReference type="ARBA" id="ARBA00023284"/>
    </source>
</evidence>
<sequence>MDYDLIIIGAGAAGLSAAIYAGRSLLNTLIIEKAAYGGRINDTASVINYPGFTNISGRDIVKEFRKHASVYETNKFSYGTVEKLIKGKDSIKVVTKRKREFTAKAVIIASGTFSKVINAKGEMEYTGRGVSYCSTCDADNFLNKDIHILGSGDLALDEADYLSNFCNSITMIIIHDENIFDGNAQAFEKIKRNPKIKFIWNHKISEIIGNEKCVKQLELENLKTGQKNVVASDGIFIFAGMSPNSNFVEGFLELDKDGFIKTDKYMNTSVSGVFAAGDIRDKVLRQIVTAASDGAIASVFAERYIRNRGL</sequence>
<dbReference type="GO" id="GO:0004791">
    <property type="term" value="F:thioredoxin-disulfide reductase (NADPH) activity"/>
    <property type="evidence" value="ECO:0007669"/>
    <property type="project" value="UniProtKB-EC"/>
</dbReference>
<protein>
    <submittedName>
        <fullName evidence="7">Thioredoxin reductase</fullName>
        <ecNumber evidence="7">1.8.1.9</ecNumber>
    </submittedName>
</protein>
<proteinExistence type="predicted"/>
<dbReference type="InterPro" id="IPR050097">
    <property type="entry name" value="Ferredoxin-NADP_redctase_2"/>
</dbReference>
<dbReference type="Pfam" id="PF07992">
    <property type="entry name" value="Pyr_redox_2"/>
    <property type="match status" value="1"/>
</dbReference>
<keyword evidence="2" id="KW-0274">FAD</keyword>
<dbReference type="PRINTS" id="PR00469">
    <property type="entry name" value="PNDRDTASEII"/>
</dbReference>